<organism evidence="7 8">
    <name type="scientific">Nocardia fluminea</name>
    <dbReference type="NCBI Taxonomy" id="134984"/>
    <lineage>
        <taxon>Bacteria</taxon>
        <taxon>Bacillati</taxon>
        <taxon>Actinomycetota</taxon>
        <taxon>Actinomycetes</taxon>
        <taxon>Mycobacteriales</taxon>
        <taxon>Nocardiaceae</taxon>
        <taxon>Nocardia</taxon>
    </lineage>
</organism>
<feature type="region of interest" description="Disordered" evidence="5">
    <location>
        <begin position="208"/>
        <end position="228"/>
    </location>
</feature>
<dbReference type="Gene3D" id="1.10.357.10">
    <property type="entry name" value="Tetracycline Repressor, domain 2"/>
    <property type="match status" value="1"/>
</dbReference>
<evidence type="ECO:0000313" key="8">
    <source>
        <dbReference type="Proteomes" id="UP000233766"/>
    </source>
</evidence>
<gene>
    <name evidence="7" type="ORF">ATK86_4048</name>
</gene>
<evidence type="ECO:0000256" key="5">
    <source>
        <dbReference type="SAM" id="MobiDB-lite"/>
    </source>
</evidence>
<evidence type="ECO:0000256" key="1">
    <source>
        <dbReference type="ARBA" id="ARBA00023015"/>
    </source>
</evidence>
<comment type="caution">
    <text evidence="7">The sequence shown here is derived from an EMBL/GenBank/DDBJ whole genome shotgun (WGS) entry which is preliminary data.</text>
</comment>
<feature type="DNA-binding region" description="H-T-H motif" evidence="4">
    <location>
        <begin position="40"/>
        <end position="59"/>
    </location>
</feature>
<dbReference type="InterPro" id="IPR009057">
    <property type="entry name" value="Homeodomain-like_sf"/>
</dbReference>
<dbReference type="Pfam" id="PF00440">
    <property type="entry name" value="TetR_N"/>
    <property type="match status" value="1"/>
</dbReference>
<evidence type="ECO:0000256" key="2">
    <source>
        <dbReference type="ARBA" id="ARBA00023125"/>
    </source>
</evidence>
<dbReference type="InterPro" id="IPR001647">
    <property type="entry name" value="HTH_TetR"/>
</dbReference>
<keyword evidence="1" id="KW-0805">Transcription regulation</keyword>
<feature type="compositionally biased region" description="Basic and acidic residues" evidence="5">
    <location>
        <begin position="208"/>
        <end position="222"/>
    </location>
</feature>
<accession>A0A2N3VDG3</accession>
<dbReference type="GO" id="GO:0003700">
    <property type="term" value="F:DNA-binding transcription factor activity"/>
    <property type="evidence" value="ECO:0007669"/>
    <property type="project" value="TreeGrafter"/>
</dbReference>
<dbReference type="PANTHER" id="PTHR30055:SF234">
    <property type="entry name" value="HTH-TYPE TRANSCRIPTIONAL REGULATOR BETI"/>
    <property type="match status" value="1"/>
</dbReference>
<sequence length="228" mass="24810">MVTTKSARRGARFSALGSTRDALLDAAEFCFEEVGFSATTMEDIARQAGVSRATVYRHFANRESVVSGVVLRTAGRYLDGIGGPLAGQPDLASAVLVFVETTVHAASREKSISALFVSDDRLAGIGLTESTSVALFELVTEFLRPVFTRHRDDLQPGISVDDAAEWILRTILSLLTVRGPRRRSPEGLRAYLCRCLLPAIVVPGSTELDRHRGHDERADRNPGDTNLQ</sequence>
<dbReference type="PROSITE" id="PS50977">
    <property type="entry name" value="HTH_TETR_2"/>
    <property type="match status" value="1"/>
</dbReference>
<dbReference type="GO" id="GO:0045892">
    <property type="term" value="P:negative regulation of DNA-templated transcription"/>
    <property type="evidence" value="ECO:0007669"/>
    <property type="project" value="UniProtKB-ARBA"/>
</dbReference>
<dbReference type="FunFam" id="1.10.10.60:FF:000141">
    <property type="entry name" value="TetR family transcriptional regulator"/>
    <property type="match status" value="1"/>
</dbReference>
<evidence type="ECO:0000313" key="7">
    <source>
        <dbReference type="EMBL" id="PKV79646.1"/>
    </source>
</evidence>
<dbReference type="OrthoDB" id="3472818at2"/>
<keyword evidence="2 4" id="KW-0238">DNA-binding</keyword>
<dbReference type="GO" id="GO:0000976">
    <property type="term" value="F:transcription cis-regulatory region binding"/>
    <property type="evidence" value="ECO:0007669"/>
    <property type="project" value="TreeGrafter"/>
</dbReference>
<evidence type="ECO:0000256" key="4">
    <source>
        <dbReference type="PROSITE-ProRule" id="PRU00335"/>
    </source>
</evidence>
<evidence type="ECO:0000259" key="6">
    <source>
        <dbReference type="PROSITE" id="PS50977"/>
    </source>
</evidence>
<feature type="domain" description="HTH tetR-type" evidence="6">
    <location>
        <begin position="17"/>
        <end position="77"/>
    </location>
</feature>
<dbReference type="SUPFAM" id="SSF46689">
    <property type="entry name" value="Homeodomain-like"/>
    <property type="match status" value="1"/>
</dbReference>
<dbReference type="AlphaFoldDB" id="A0A2N3VDG3"/>
<keyword evidence="3" id="KW-0804">Transcription</keyword>
<dbReference type="PRINTS" id="PR00455">
    <property type="entry name" value="HTHTETR"/>
</dbReference>
<reference evidence="7 8" key="1">
    <citation type="submission" date="2017-12" db="EMBL/GenBank/DDBJ databases">
        <title>Sequencing the genomes of 1000 Actinobacteria strains.</title>
        <authorList>
            <person name="Klenk H.-P."/>
        </authorList>
    </citation>
    <scope>NUCLEOTIDE SEQUENCE [LARGE SCALE GENOMIC DNA]</scope>
    <source>
        <strain evidence="7 8">DSM 44489</strain>
    </source>
</reference>
<dbReference type="Proteomes" id="UP000233766">
    <property type="component" value="Unassembled WGS sequence"/>
</dbReference>
<dbReference type="EMBL" id="PJMW01000002">
    <property type="protein sequence ID" value="PKV79646.1"/>
    <property type="molecule type" value="Genomic_DNA"/>
</dbReference>
<evidence type="ECO:0000256" key="3">
    <source>
        <dbReference type="ARBA" id="ARBA00023163"/>
    </source>
</evidence>
<dbReference type="PANTHER" id="PTHR30055">
    <property type="entry name" value="HTH-TYPE TRANSCRIPTIONAL REGULATOR RUTR"/>
    <property type="match status" value="1"/>
</dbReference>
<proteinExistence type="predicted"/>
<name>A0A2N3VDG3_9NOCA</name>
<keyword evidence="8" id="KW-1185">Reference proteome</keyword>
<dbReference type="InterPro" id="IPR050109">
    <property type="entry name" value="HTH-type_TetR-like_transc_reg"/>
</dbReference>
<protein>
    <submittedName>
        <fullName evidence="7">TetR family transcriptional regulator</fullName>
    </submittedName>
</protein>